<gene>
    <name evidence="1" type="ORF">Kpho01_32420</name>
</gene>
<evidence type="ECO:0000313" key="1">
    <source>
        <dbReference type="EMBL" id="GLW55231.1"/>
    </source>
</evidence>
<dbReference type="Proteomes" id="UP001165143">
    <property type="component" value="Unassembled WGS sequence"/>
</dbReference>
<comment type="caution">
    <text evidence="1">The sequence shown here is derived from an EMBL/GenBank/DDBJ whole genome shotgun (WGS) entry which is preliminary data.</text>
</comment>
<accession>A0A9W6PI14</accession>
<dbReference type="EMBL" id="BSRX01000017">
    <property type="protein sequence ID" value="GLW55231.1"/>
    <property type="molecule type" value="Genomic_DNA"/>
</dbReference>
<organism evidence="1 2">
    <name type="scientific">Kitasatospora phosalacinea</name>
    <dbReference type="NCBI Taxonomy" id="2065"/>
    <lineage>
        <taxon>Bacteria</taxon>
        <taxon>Bacillati</taxon>
        <taxon>Actinomycetota</taxon>
        <taxon>Actinomycetes</taxon>
        <taxon>Kitasatosporales</taxon>
        <taxon>Streptomycetaceae</taxon>
        <taxon>Kitasatospora</taxon>
    </lineage>
</organism>
<sequence length="141" mass="16545">MFDRIVLALLWALCWALPTRRRAVPMEPEVTPAPTSLPVCKRVQPIHPHHLRKTIPPRPFEHRISPRVLQWEATPEPERRAILAELAERDRVAWLKREAEIRRRRDTPAAQRRRRVEMFAAVSDLPSVVEFELSMREVLAV</sequence>
<name>A0A9W6PI14_9ACTN</name>
<protein>
    <submittedName>
        <fullName evidence="1">Uncharacterized protein</fullName>
    </submittedName>
</protein>
<dbReference type="AlphaFoldDB" id="A0A9W6PI14"/>
<proteinExistence type="predicted"/>
<dbReference type="RefSeq" id="WP_033250528.1">
    <property type="nucleotide sequence ID" value="NZ_BSRX01000017.1"/>
</dbReference>
<evidence type="ECO:0000313" key="2">
    <source>
        <dbReference type="Proteomes" id="UP001165143"/>
    </source>
</evidence>
<reference evidence="1" key="1">
    <citation type="submission" date="2023-02" db="EMBL/GenBank/DDBJ databases">
        <title>Kitasatospora phosalacinea NBRC 14362.</title>
        <authorList>
            <person name="Ichikawa N."/>
            <person name="Sato H."/>
            <person name="Tonouchi N."/>
        </authorList>
    </citation>
    <scope>NUCLEOTIDE SEQUENCE</scope>
    <source>
        <strain evidence="1">NBRC 14362</strain>
    </source>
</reference>